<dbReference type="Proteomes" id="UP000000752">
    <property type="component" value="Chromosome"/>
</dbReference>
<dbReference type="EnsemblBacteria" id="BAA29167">
    <property type="protein sequence ID" value="BAA29167"/>
    <property type="gene ID" value="BAA29167"/>
</dbReference>
<evidence type="ECO:0000313" key="3">
    <source>
        <dbReference type="Proteomes" id="UP000000752"/>
    </source>
</evidence>
<feature type="domain" description="PIN" evidence="1">
    <location>
        <begin position="14"/>
        <end position="148"/>
    </location>
</feature>
<evidence type="ECO:0000313" key="2">
    <source>
        <dbReference type="EMBL" id="BAA29167.1"/>
    </source>
</evidence>
<dbReference type="PIR" id="H71229">
    <property type="entry name" value="H71229"/>
</dbReference>
<sequence>MSSLGGLEMSEKVIYLDSSAIIKRYIREENSDRMVELYTQAYQGDIKLAFSLWNIGEVLGAFDRAKRIKRIDVETYELARLRFLSEILRMKRLGILKIIPLYSSILIGSWELLEKYHIYQADAIQIESARRVNASEFYTADKRLHQVALSEDLNSFLI</sequence>
<dbReference type="Gene3D" id="3.40.50.1010">
    <property type="entry name" value="5'-nuclease"/>
    <property type="match status" value="1"/>
</dbReference>
<dbReference type="CDD" id="cd09874">
    <property type="entry name" value="PIN_MT3492-like"/>
    <property type="match status" value="1"/>
</dbReference>
<dbReference type="AlphaFoldDB" id="O57824"/>
<reference evidence="2 3" key="1">
    <citation type="journal article" date="1998" name="DNA Res.">
        <title>Complete sequence and gene organization of the genome of a hyper-thermophilic archaebacterium, Pyrococcus horikoshii OT3.</title>
        <authorList>
            <person name="Kawarabayasi Y."/>
            <person name="Sawada M."/>
            <person name="Horikawa H."/>
            <person name="Haikawa Y."/>
            <person name="Hino Y."/>
            <person name="Yamamoto S."/>
            <person name="Sekine M."/>
            <person name="Baba S."/>
            <person name="Kosugi H."/>
            <person name="Hosoyama A."/>
            <person name="Nagai Y."/>
            <person name="Sakai M."/>
            <person name="Ogura K."/>
            <person name="Otuka R."/>
            <person name="Nakazawa H."/>
            <person name="Takamiya M."/>
            <person name="Ohfuku Y."/>
            <person name="Funahashi T."/>
            <person name="Tanaka T."/>
            <person name="Kudoh Y."/>
            <person name="Yamazaki J."/>
            <person name="Kushida N."/>
            <person name="Oguchi A."/>
            <person name="Aoki K."/>
            <person name="Nakamura Y."/>
            <person name="Robb T.F."/>
            <person name="Horikoshi K."/>
            <person name="Masuchi Y."/>
            <person name="Shizuya H."/>
            <person name="Kikuchi H."/>
        </authorList>
    </citation>
    <scope>NUCLEOTIDE SEQUENCE [LARGE SCALE GENOMIC DNA]</scope>
    <source>
        <strain evidence="3">ATCC 700860 / DSM 12428 / JCM 9974 / NBRC 100139 / OT-3</strain>
    </source>
</reference>
<dbReference type="InterPro" id="IPR002716">
    <property type="entry name" value="PIN_dom"/>
</dbReference>
<gene>
    <name evidence="2" type="ordered locus">PH0098</name>
</gene>
<organism evidence="2 3">
    <name type="scientific">Pyrococcus horikoshii (strain ATCC 700860 / DSM 12428 / JCM 9974 / NBRC 100139 / OT-3)</name>
    <dbReference type="NCBI Taxonomy" id="70601"/>
    <lineage>
        <taxon>Archaea</taxon>
        <taxon>Methanobacteriati</taxon>
        <taxon>Methanobacteriota</taxon>
        <taxon>Thermococci</taxon>
        <taxon>Thermococcales</taxon>
        <taxon>Thermococcaceae</taxon>
        <taxon>Pyrococcus</taxon>
    </lineage>
</organism>
<proteinExistence type="predicted"/>
<evidence type="ECO:0000259" key="1">
    <source>
        <dbReference type="Pfam" id="PF01850"/>
    </source>
</evidence>
<name>O57824_PYRHO</name>
<protein>
    <recommendedName>
        <fullName evidence="1">PIN domain-containing protein</fullName>
    </recommendedName>
</protein>
<accession>O57824</accession>
<dbReference type="KEGG" id="pho:PH0098"/>
<dbReference type="Pfam" id="PF01850">
    <property type="entry name" value="PIN"/>
    <property type="match status" value="1"/>
</dbReference>
<dbReference type="SUPFAM" id="SSF88723">
    <property type="entry name" value="PIN domain-like"/>
    <property type="match status" value="1"/>
</dbReference>
<dbReference type="EMBL" id="BA000001">
    <property type="protein sequence ID" value="BAA29167.1"/>
    <property type="molecule type" value="Genomic_DNA"/>
</dbReference>
<dbReference type="eggNOG" id="arCOG00727">
    <property type="taxonomic scope" value="Archaea"/>
</dbReference>
<dbReference type="InterPro" id="IPR029060">
    <property type="entry name" value="PIN-like_dom_sf"/>
</dbReference>
<keyword evidence="3" id="KW-1185">Reference proteome</keyword>